<evidence type="ECO:0000256" key="4">
    <source>
        <dbReference type="ARBA" id="ARBA00022695"/>
    </source>
</evidence>
<comment type="subunit">
    <text evidence="6">In plastids the minimal PEP RNA polymerase catalytic core is composed of four subunits: alpha, beta, beta', and beta''. When a (nuclear-encoded) sigma factor is associated with the core the holoenzyme is formed, which can initiate transcription.</text>
</comment>
<dbReference type="Gene3D" id="1.10.1790.20">
    <property type="match status" value="1"/>
</dbReference>
<comment type="function">
    <text evidence="6">DNA-dependent RNA polymerase catalyzes the transcription of DNA into RNA using the four ribonucleoside triphosphates as substrates.</text>
</comment>
<feature type="domain" description="RNA polymerase Rpb1" evidence="7">
    <location>
        <begin position="172"/>
        <end position="351"/>
    </location>
</feature>
<dbReference type="GO" id="GO:0003677">
    <property type="term" value="F:DNA binding"/>
    <property type="evidence" value="ECO:0007669"/>
    <property type="project" value="UniProtKB-UniRule"/>
</dbReference>
<feature type="domain" description="RNA polymerase Rpb1" evidence="8">
    <location>
        <begin position="94"/>
        <end position="163"/>
    </location>
</feature>
<dbReference type="EC" id="2.7.7.6" evidence="6"/>
<protein>
    <recommendedName>
        <fullName evidence="6">DNA-directed RNA polymerase subunit beta''</fullName>
        <ecNumber evidence="6">2.7.7.6</ecNumber>
    </recommendedName>
    <alternativeName>
        <fullName evidence="6">PEP</fullName>
    </alternativeName>
    <alternativeName>
        <fullName evidence="6">Plastid-encoded RNA polymerase subunit beta''</fullName>
        <shortName evidence="6">RNA polymerase subunit beta''</shortName>
    </alternativeName>
</protein>
<comment type="caution">
    <text evidence="6">Lacks conserved residue(s) required for the propagation of feature annotation.</text>
</comment>
<evidence type="ECO:0000259" key="7">
    <source>
        <dbReference type="Pfam" id="PF04998"/>
    </source>
</evidence>
<dbReference type="RefSeq" id="YP_009427114.1">
    <property type="nucleotide sequence ID" value="NC_035859.1"/>
</dbReference>
<dbReference type="NCBIfam" id="TIGR02388">
    <property type="entry name" value="rpoC2_cyan"/>
    <property type="match status" value="1"/>
</dbReference>
<dbReference type="SUPFAM" id="SSF64484">
    <property type="entry name" value="beta and beta-prime subunits of DNA dependent RNA-polymerase"/>
    <property type="match status" value="1"/>
</dbReference>
<dbReference type="InterPro" id="IPR012756">
    <property type="entry name" value="DNA-dir_RpoC2_beta_pp"/>
</dbReference>
<keyword evidence="5 6" id="KW-0804">Transcription</keyword>
<geneLocation type="chloroplast" evidence="9"/>
<accession>A0A248REA7</accession>
<evidence type="ECO:0000256" key="5">
    <source>
        <dbReference type="ARBA" id="ARBA00023163"/>
    </source>
</evidence>
<keyword evidence="4 6" id="KW-0548">Nucleotidyltransferase</keyword>
<dbReference type="InterPro" id="IPR038120">
    <property type="entry name" value="Rpb1_funnel_sf"/>
</dbReference>
<evidence type="ECO:0000256" key="6">
    <source>
        <dbReference type="HAMAP-Rule" id="MF_01324"/>
    </source>
</evidence>
<gene>
    <name evidence="6 9" type="primary">rpoC2</name>
</gene>
<dbReference type="GO" id="GO:0009507">
    <property type="term" value="C:chloroplast"/>
    <property type="evidence" value="ECO:0007669"/>
    <property type="project" value="UniProtKB-SubCell"/>
</dbReference>
<sequence>MTDQTELPFCNKTMDRVAMRRLIGKLVVCFGVASTTNISDQVKILGFQQATKASVSLGIDDLLAVPSRGWLVQDAEKQGYLSEQHYRHGSLHAVEKLRQSIEAWYATSECPKREMNPSFKMIDPLNPVHMMSFSGARGSISQVHQLLGMRGLMSDPRGQVIDLPIRRNLREGLSLTEYIISCYGARKGVVDTAVRTSDAGYLTRRLVEVVQHIAVRKRDCETTKSIALPNIAEEKRESIREISYQKLVGRVLAGNVYWDVRCIATRNQDISDGLASNSVASAQPIYVRSPSTRKSIFWICQWRYGRSLAHHDLVELGEAVGIIAGQSIGEPGTQLTSRTSHTGGVFTGDIAEYVRIPFNGLINSDGRLVYPTRTRHGHPAWMCRNDLSVVIRSCGAIHDFVVPAQSLLMIRNGQYVEAQQIIAEVRTKEFPLKERIQKAIYPNLKGEIHWSKFVWHVRDCIDNPIRVVREAGHIRILSGAYGDSDESYLFRKDQDRVGIKPNSIERRYDYFEGIGEKEIDAASSEGSRKNIREFGIDPKYFSNWSKPPTFNYIISNIKVERSEKTESVSLSLERQQENFSESRFANIDVQLNSILDGSDILAIHEKVEYQTGVSGIVKYGTIEVEPIDEKRIVKFSSGGETGKATSGSWYRVVRGGNSFLIPEEAYTIYEPLSSILVANNTIVEKGTRITDTASCKVGGLIRIEKTSTSGITVRVLPGYIHNPEKATGVRGQNINPVGSGNVILSEIKARGWVYLQSVTLYRRRKTSVPARPVVKYDVSSDSLPQGVFCADKPKTQKRAKVQTLLCISHRNGEEIEMINQTTTQLIRTLLVAGWRRHFRETPPTEKTAERNYLSPTSVRINNLSGTFLQVNSVASPPARRLGVSQASQNLVPVDKPFLAQVNLSSDGNDLALKRRGVTVHSVPEHGTSFLTLSPFDFYRTNYFSFAHSSNNNYHRGVGKYSPRSESGIRSGISGPYGSPGNVSFSSKYESLSEKYPNLEIEERSVKFERSSFTCCQLDFEEVGLSGTSYAISYFSATPHLALSSKASSFINYFVDYSTGTYSADTPDHRHQYLIDETKLTLRCPINSFLNIFLLEKPIRPTPKLFNRGILLINPGLLISESRYFCGGNVFPQSGQVVAIHRDYLLVRTGRTLLATRGATPHKISGDIAGEGDTPITLPHDRLKSGDITQGLPKVEQLLESRSVASIPARIEDLFGRWNRGIARLIGNLWSHFLSAGTSMERRQLILINEIREVYESQGVQISDKHLEIIIWQLTSRVVASEDGITNVFPPGELVELSQAERMNRVSKRPIFYEPIILGMTKASLNTTSFSSEASLQETTRVLAKAALRGRIDRLKGLKENVILGDVVPVGTGSPEIACQLEVNKRKGFHSAIDRNSKNPNWRAEYDLLGYREKRNIDPKLLIHKGLSRPLPYLNLEVR</sequence>
<dbReference type="PANTHER" id="PTHR34995:SF1">
    <property type="entry name" value="DNA-DIRECTED RNA POLYMERASE SUBUNIT BETA"/>
    <property type="match status" value="1"/>
</dbReference>
<organism evidence="9">
    <name type="scientific">Matteuccia struthiopteris</name>
    <name type="common">European ostrich fern</name>
    <name type="synonym">Osmunda struthiopteris</name>
    <dbReference type="NCBI Taxonomy" id="3277"/>
    <lineage>
        <taxon>Eukaryota</taxon>
        <taxon>Viridiplantae</taxon>
        <taxon>Streptophyta</taxon>
        <taxon>Embryophyta</taxon>
        <taxon>Tracheophyta</taxon>
        <taxon>Polypodiopsida</taxon>
        <taxon>Polypodiidae</taxon>
        <taxon>Polypodiales</taxon>
        <taxon>Aspleniineae</taxon>
        <taxon>Onocleaceae</taxon>
        <taxon>Matteuccia</taxon>
    </lineage>
</organism>
<evidence type="ECO:0000256" key="3">
    <source>
        <dbReference type="ARBA" id="ARBA00022679"/>
    </source>
</evidence>
<dbReference type="Gene3D" id="1.10.150.390">
    <property type="match status" value="1"/>
</dbReference>
<keyword evidence="9" id="KW-0150">Chloroplast</keyword>
<evidence type="ECO:0000256" key="1">
    <source>
        <dbReference type="ARBA" id="ARBA00022478"/>
    </source>
</evidence>
<keyword evidence="2 9" id="KW-0934">Plastid</keyword>
<keyword evidence="3 6" id="KW-0808">Transferase</keyword>
<dbReference type="Gene3D" id="1.10.274.100">
    <property type="entry name" value="RNA polymerase Rpb1, domain 3"/>
    <property type="match status" value="1"/>
</dbReference>
<dbReference type="InterPro" id="IPR042102">
    <property type="entry name" value="RNA_pol_Rpb1_3_sf"/>
</dbReference>
<name>A0A248REA7_MATST</name>
<dbReference type="InterPro" id="IPR007081">
    <property type="entry name" value="RNA_pol_Rpb1_5"/>
</dbReference>
<dbReference type="GO" id="GO:0003899">
    <property type="term" value="F:DNA-directed RNA polymerase activity"/>
    <property type="evidence" value="ECO:0007669"/>
    <property type="project" value="UniProtKB-UniRule"/>
</dbReference>
<comment type="similarity">
    <text evidence="6">Belongs to the RNA polymerase beta' chain family. RpoC2 subfamily.</text>
</comment>
<dbReference type="PANTHER" id="PTHR34995">
    <property type="entry name" value="DNA-DIRECTED RNA POLYMERASE SUBUNIT BETA"/>
    <property type="match status" value="1"/>
</dbReference>
<dbReference type="EMBL" id="KY427353">
    <property type="protein sequence ID" value="ASU95789.1"/>
    <property type="molecule type" value="Genomic_DNA"/>
</dbReference>
<proteinExistence type="inferred from homology"/>
<dbReference type="GO" id="GO:0000428">
    <property type="term" value="C:DNA-directed RNA polymerase complex"/>
    <property type="evidence" value="ECO:0007669"/>
    <property type="project" value="UniProtKB-KW"/>
</dbReference>
<dbReference type="InterPro" id="IPR007083">
    <property type="entry name" value="RNA_pol_Rpb1_4"/>
</dbReference>
<dbReference type="GO" id="GO:0006351">
    <property type="term" value="P:DNA-templated transcription"/>
    <property type="evidence" value="ECO:0007669"/>
    <property type="project" value="UniProtKB-UniRule"/>
</dbReference>
<dbReference type="Pfam" id="PF05000">
    <property type="entry name" value="RNA_pol_Rpb1_4"/>
    <property type="match status" value="1"/>
</dbReference>
<dbReference type="GeneID" id="33948002"/>
<dbReference type="InterPro" id="IPR050254">
    <property type="entry name" value="RNA_pol_beta''_euk"/>
</dbReference>
<dbReference type="HAMAP" id="MF_01324">
    <property type="entry name" value="RNApol_bact_RpoC2"/>
    <property type="match status" value="1"/>
</dbReference>
<keyword evidence="1 6" id="KW-0240">DNA-directed RNA polymerase</keyword>
<comment type="subcellular location">
    <subcellularLocation>
        <location evidence="6">Plastid</location>
        <location evidence="6">Chloroplast</location>
    </subcellularLocation>
</comment>
<evidence type="ECO:0000259" key="8">
    <source>
        <dbReference type="Pfam" id="PF05000"/>
    </source>
</evidence>
<evidence type="ECO:0000313" key="9">
    <source>
        <dbReference type="EMBL" id="ASU95789.1"/>
    </source>
</evidence>
<comment type="catalytic activity">
    <reaction evidence="6">
        <text>RNA(n) + a ribonucleoside 5'-triphosphate = RNA(n+1) + diphosphate</text>
        <dbReference type="Rhea" id="RHEA:21248"/>
        <dbReference type="Rhea" id="RHEA-COMP:14527"/>
        <dbReference type="Rhea" id="RHEA-COMP:17342"/>
        <dbReference type="ChEBI" id="CHEBI:33019"/>
        <dbReference type="ChEBI" id="CHEBI:61557"/>
        <dbReference type="ChEBI" id="CHEBI:140395"/>
        <dbReference type="EC" id="2.7.7.6"/>
    </reaction>
</comment>
<dbReference type="CDD" id="cd02655">
    <property type="entry name" value="RNAP_beta'_C"/>
    <property type="match status" value="1"/>
</dbReference>
<dbReference type="Gene3D" id="1.10.132.30">
    <property type="match status" value="1"/>
</dbReference>
<evidence type="ECO:0000256" key="2">
    <source>
        <dbReference type="ARBA" id="ARBA00022640"/>
    </source>
</evidence>
<dbReference type="Pfam" id="PF04998">
    <property type="entry name" value="RNA_pol_Rpb1_5"/>
    <property type="match status" value="1"/>
</dbReference>
<reference evidence="9" key="1">
    <citation type="journal article" date="2017" name="Genome Biol. Evol.">
        <title>Plastid Phylogenomics Resolve Deep Relationships among Eupolypod II Ferns with Rapid Radiation and Rate Heterogeneity.</title>
        <authorList>
            <person name="Wei R."/>
            <person name="Yan Y.-H."/>
            <person name="Harris A.J."/>
            <person name="Kang J.-S."/>
            <person name="Shen H."/>
            <person name="Xiang Q.-P."/>
            <person name="Zhang X.-C."/>
        </authorList>
    </citation>
    <scope>NUCLEOTIDE SEQUENCE</scope>
</reference>